<dbReference type="InterPro" id="IPR043504">
    <property type="entry name" value="Peptidase_S1_PA_chymotrypsin"/>
</dbReference>
<dbReference type="InterPro" id="IPR018114">
    <property type="entry name" value="TRYPSIN_HIS"/>
</dbReference>
<comment type="similarity">
    <text evidence="1">Belongs to the peptidase S1 family.</text>
</comment>
<evidence type="ECO:0000256" key="1">
    <source>
        <dbReference type="ARBA" id="ARBA00007664"/>
    </source>
</evidence>
<keyword evidence="2 6" id="KW-0645">Protease</keyword>
<sequence length="253" mass="27408">MKKITLLLAYLTVASAFPRQDRIVGGTITSIQTYPFSAVLLFSRNNISFRQNCGGSVINNRSMLTAAHCLNGNINLNNFRVRVGSTNASSGGSVHNSALRILHPQYNQGTLNNDIALLRVSTAFQLGTTVRPAAIIGQNVVIPDNTLIWATGWGWTTPSGNNPSEQLRHVQVRVVPQQRCQRAYTGFPITAAMICAGWDQPGRGSCQGDSGSPIVHNNVVIGATSFGQRCADPNFPTVYARVAHFTNWIRSNA</sequence>
<feature type="chain" id="PRO_5035822165" evidence="7">
    <location>
        <begin position="17"/>
        <end position="253"/>
    </location>
</feature>
<comment type="caution">
    <text evidence="9">The sequence shown here is derived from an EMBL/GenBank/DDBJ whole genome shotgun (WGS) entry which is preliminary data.</text>
</comment>
<keyword evidence="10" id="KW-1185">Reference proteome</keyword>
<keyword evidence="3 6" id="KW-0378">Hydrolase</keyword>
<feature type="signal peptide" evidence="7">
    <location>
        <begin position="1"/>
        <end position="16"/>
    </location>
</feature>
<dbReference type="AlphaFoldDB" id="A0A8S4R2N0"/>
<dbReference type="PROSITE" id="PS00135">
    <property type="entry name" value="TRYPSIN_SER"/>
    <property type="match status" value="1"/>
</dbReference>
<dbReference type="InterPro" id="IPR033116">
    <property type="entry name" value="TRYPSIN_SER"/>
</dbReference>
<dbReference type="InterPro" id="IPR050430">
    <property type="entry name" value="Peptidase_S1"/>
</dbReference>
<proteinExistence type="inferred from homology"/>
<dbReference type="GO" id="GO:0006508">
    <property type="term" value="P:proteolysis"/>
    <property type="evidence" value="ECO:0007669"/>
    <property type="project" value="UniProtKB-KW"/>
</dbReference>
<feature type="domain" description="Peptidase S1" evidence="8">
    <location>
        <begin position="23"/>
        <end position="253"/>
    </location>
</feature>
<evidence type="ECO:0000256" key="5">
    <source>
        <dbReference type="ARBA" id="ARBA00023157"/>
    </source>
</evidence>
<evidence type="ECO:0000313" key="9">
    <source>
        <dbReference type="EMBL" id="CAH2229025.1"/>
    </source>
</evidence>
<evidence type="ECO:0000256" key="6">
    <source>
        <dbReference type="RuleBase" id="RU363034"/>
    </source>
</evidence>
<dbReference type="Proteomes" id="UP000838756">
    <property type="component" value="Unassembled WGS sequence"/>
</dbReference>
<dbReference type="InterPro" id="IPR001254">
    <property type="entry name" value="Trypsin_dom"/>
</dbReference>
<dbReference type="EMBL" id="CAKXAJ010024665">
    <property type="protein sequence ID" value="CAH2229025.1"/>
    <property type="molecule type" value="Genomic_DNA"/>
</dbReference>
<dbReference type="CDD" id="cd00190">
    <property type="entry name" value="Tryp_SPc"/>
    <property type="match status" value="1"/>
</dbReference>
<name>A0A8S4R2N0_9NEOP</name>
<dbReference type="Pfam" id="PF00089">
    <property type="entry name" value="Trypsin"/>
    <property type="match status" value="1"/>
</dbReference>
<dbReference type="FunFam" id="2.40.10.10:FF:000034">
    <property type="entry name" value="Eupolytin"/>
    <property type="match status" value="1"/>
</dbReference>
<evidence type="ECO:0000256" key="7">
    <source>
        <dbReference type="SAM" id="SignalP"/>
    </source>
</evidence>
<dbReference type="InterPro" id="IPR009003">
    <property type="entry name" value="Peptidase_S1_PA"/>
</dbReference>
<evidence type="ECO:0000256" key="2">
    <source>
        <dbReference type="ARBA" id="ARBA00022670"/>
    </source>
</evidence>
<keyword evidence="5" id="KW-1015">Disulfide bond</keyword>
<dbReference type="OrthoDB" id="10051896at2759"/>
<dbReference type="Gene3D" id="2.40.10.10">
    <property type="entry name" value="Trypsin-like serine proteases"/>
    <property type="match status" value="1"/>
</dbReference>
<evidence type="ECO:0000256" key="4">
    <source>
        <dbReference type="ARBA" id="ARBA00022825"/>
    </source>
</evidence>
<protein>
    <submittedName>
        <fullName evidence="9">Jg7096 protein</fullName>
    </submittedName>
</protein>
<dbReference type="PROSITE" id="PS50240">
    <property type="entry name" value="TRYPSIN_DOM"/>
    <property type="match status" value="1"/>
</dbReference>
<reference evidence="9" key="1">
    <citation type="submission" date="2022-03" db="EMBL/GenBank/DDBJ databases">
        <authorList>
            <person name="Lindestad O."/>
        </authorList>
    </citation>
    <scope>NUCLEOTIDE SEQUENCE</scope>
</reference>
<evidence type="ECO:0000259" key="8">
    <source>
        <dbReference type="PROSITE" id="PS50240"/>
    </source>
</evidence>
<evidence type="ECO:0000256" key="3">
    <source>
        <dbReference type="ARBA" id="ARBA00022801"/>
    </source>
</evidence>
<dbReference type="GO" id="GO:0004252">
    <property type="term" value="F:serine-type endopeptidase activity"/>
    <property type="evidence" value="ECO:0007669"/>
    <property type="project" value="InterPro"/>
</dbReference>
<accession>A0A8S4R2N0</accession>
<dbReference type="PANTHER" id="PTHR24276">
    <property type="entry name" value="POLYSERASE-RELATED"/>
    <property type="match status" value="1"/>
</dbReference>
<gene>
    <name evidence="9" type="primary">jg7096</name>
    <name evidence="9" type="ORF">PAEG_LOCUS8525</name>
</gene>
<dbReference type="SMART" id="SM00020">
    <property type="entry name" value="Tryp_SPc"/>
    <property type="match status" value="1"/>
</dbReference>
<dbReference type="PRINTS" id="PR00722">
    <property type="entry name" value="CHYMOTRYPSIN"/>
</dbReference>
<keyword evidence="7" id="KW-0732">Signal</keyword>
<dbReference type="SUPFAM" id="SSF50494">
    <property type="entry name" value="Trypsin-like serine proteases"/>
    <property type="match status" value="1"/>
</dbReference>
<organism evidence="9 10">
    <name type="scientific">Pararge aegeria aegeria</name>
    <dbReference type="NCBI Taxonomy" id="348720"/>
    <lineage>
        <taxon>Eukaryota</taxon>
        <taxon>Metazoa</taxon>
        <taxon>Ecdysozoa</taxon>
        <taxon>Arthropoda</taxon>
        <taxon>Hexapoda</taxon>
        <taxon>Insecta</taxon>
        <taxon>Pterygota</taxon>
        <taxon>Neoptera</taxon>
        <taxon>Endopterygota</taxon>
        <taxon>Lepidoptera</taxon>
        <taxon>Glossata</taxon>
        <taxon>Ditrysia</taxon>
        <taxon>Papilionoidea</taxon>
        <taxon>Nymphalidae</taxon>
        <taxon>Satyrinae</taxon>
        <taxon>Satyrini</taxon>
        <taxon>Parargina</taxon>
        <taxon>Pararge</taxon>
    </lineage>
</organism>
<dbReference type="InterPro" id="IPR001314">
    <property type="entry name" value="Peptidase_S1A"/>
</dbReference>
<dbReference type="PANTHER" id="PTHR24276:SF91">
    <property type="entry name" value="AT26814P-RELATED"/>
    <property type="match status" value="1"/>
</dbReference>
<dbReference type="PROSITE" id="PS00134">
    <property type="entry name" value="TRYPSIN_HIS"/>
    <property type="match status" value="1"/>
</dbReference>
<keyword evidence="4 6" id="KW-0720">Serine protease</keyword>
<evidence type="ECO:0000313" key="10">
    <source>
        <dbReference type="Proteomes" id="UP000838756"/>
    </source>
</evidence>